<sequence>MLHYYIQRGHSIKELLQLDEYEKLFYIASMDKAISEEEGLIENIKRMISPS</sequence>
<gene>
    <name evidence="1" type="ORF">SAMN05443428_13513</name>
</gene>
<evidence type="ECO:0000313" key="1">
    <source>
        <dbReference type="EMBL" id="SKA99334.1"/>
    </source>
</evidence>
<protein>
    <submittedName>
        <fullName evidence="1">Uncharacterized protein</fullName>
    </submittedName>
</protein>
<evidence type="ECO:0000313" key="2">
    <source>
        <dbReference type="Proteomes" id="UP000190105"/>
    </source>
</evidence>
<accession>A0A1T4YC25</accession>
<name>A0A1T4YC25_9CLOT</name>
<proteinExistence type="predicted"/>
<dbReference type="Proteomes" id="UP000190105">
    <property type="component" value="Unassembled WGS sequence"/>
</dbReference>
<dbReference type="AlphaFoldDB" id="A0A1T4YC25"/>
<dbReference type="EMBL" id="FUYH01000035">
    <property type="protein sequence ID" value="SKA99334.1"/>
    <property type="molecule type" value="Genomic_DNA"/>
</dbReference>
<organism evidence="1 2">
    <name type="scientific">Caloramator quimbayensis</name>
    <dbReference type="NCBI Taxonomy" id="1147123"/>
    <lineage>
        <taxon>Bacteria</taxon>
        <taxon>Bacillati</taxon>
        <taxon>Bacillota</taxon>
        <taxon>Clostridia</taxon>
        <taxon>Eubacteriales</taxon>
        <taxon>Clostridiaceae</taxon>
        <taxon>Caloramator</taxon>
    </lineage>
</organism>
<reference evidence="2" key="1">
    <citation type="submission" date="2017-02" db="EMBL/GenBank/DDBJ databases">
        <authorList>
            <person name="Varghese N."/>
            <person name="Submissions S."/>
        </authorList>
    </citation>
    <scope>NUCLEOTIDE SEQUENCE [LARGE SCALE GENOMIC DNA]</scope>
    <source>
        <strain evidence="2">USBA 833</strain>
    </source>
</reference>
<dbReference type="RefSeq" id="WP_179122322.1">
    <property type="nucleotide sequence ID" value="NZ_FUYH01000035.1"/>
</dbReference>
<keyword evidence="2" id="KW-1185">Reference proteome</keyword>
<dbReference type="STRING" id="1147123.SAMN05443428_13513"/>